<evidence type="ECO:0000313" key="2">
    <source>
        <dbReference type="Proteomes" id="UP000619479"/>
    </source>
</evidence>
<keyword evidence="2" id="KW-1185">Reference proteome</keyword>
<comment type="caution">
    <text evidence="1">The sequence shown here is derived from an EMBL/GenBank/DDBJ whole genome shotgun (WGS) entry which is preliminary data.</text>
</comment>
<protein>
    <recommendedName>
        <fullName evidence="3">Secreted protein</fullName>
    </recommendedName>
</protein>
<evidence type="ECO:0008006" key="3">
    <source>
        <dbReference type="Google" id="ProtNLM"/>
    </source>
</evidence>
<dbReference type="Proteomes" id="UP000619479">
    <property type="component" value="Unassembled WGS sequence"/>
</dbReference>
<reference evidence="1" key="1">
    <citation type="submission" date="2021-01" db="EMBL/GenBank/DDBJ databases">
        <title>Whole genome shotgun sequence of Actinoplanes cyaneus NBRC 14990.</title>
        <authorList>
            <person name="Komaki H."/>
            <person name="Tamura T."/>
        </authorList>
    </citation>
    <scope>NUCLEOTIDE SEQUENCE</scope>
    <source>
        <strain evidence="1">NBRC 14990</strain>
    </source>
</reference>
<accession>A0A919IAW6</accession>
<gene>
    <name evidence="1" type="ORF">Acy02nite_01340</name>
</gene>
<name>A0A919IAW6_9ACTN</name>
<sequence>MTGRPLIFLDVDGTVIPLRARVVPGVPREPAGGNPLLERIDPADGPRLLGLAGELIWATTWMDEANEVVSPRLGLPALPVVDWPDENPVPGLHWKTGFLVAYAAGRPFVWLDDEVTDVDQRWITAHHPGRALLRRVHPFTGLADADFAAVRAWLLING</sequence>
<dbReference type="AlphaFoldDB" id="A0A919IAW6"/>
<proteinExistence type="predicted"/>
<evidence type="ECO:0000313" key="1">
    <source>
        <dbReference type="EMBL" id="GID62253.1"/>
    </source>
</evidence>
<organism evidence="1 2">
    <name type="scientific">Actinoplanes cyaneus</name>
    <dbReference type="NCBI Taxonomy" id="52696"/>
    <lineage>
        <taxon>Bacteria</taxon>
        <taxon>Bacillati</taxon>
        <taxon>Actinomycetota</taxon>
        <taxon>Actinomycetes</taxon>
        <taxon>Micromonosporales</taxon>
        <taxon>Micromonosporaceae</taxon>
        <taxon>Actinoplanes</taxon>
    </lineage>
</organism>
<dbReference type="RefSeq" id="WP_203737444.1">
    <property type="nucleotide sequence ID" value="NZ_BAAAUC010000002.1"/>
</dbReference>
<dbReference type="EMBL" id="BOMH01000001">
    <property type="protein sequence ID" value="GID62253.1"/>
    <property type="molecule type" value="Genomic_DNA"/>
</dbReference>